<dbReference type="PANTHER" id="PTHR46351:SF7">
    <property type="entry name" value="HEVEIN-LIKE PREPROPROTEIN"/>
    <property type="match status" value="1"/>
</dbReference>
<evidence type="ECO:0000313" key="5">
    <source>
        <dbReference type="Proteomes" id="UP001396334"/>
    </source>
</evidence>
<dbReference type="PROSITE" id="PS00771">
    <property type="entry name" value="BARWIN_1"/>
    <property type="match status" value="1"/>
</dbReference>
<dbReference type="SUPFAM" id="SSF50685">
    <property type="entry name" value="Barwin-like endoglucanases"/>
    <property type="match status" value="2"/>
</dbReference>
<reference evidence="4 5" key="1">
    <citation type="journal article" date="2024" name="G3 (Bethesda)">
        <title>Genome assembly of Hibiscus sabdariffa L. provides insights into metabolisms of medicinal natural products.</title>
        <authorList>
            <person name="Kim T."/>
        </authorList>
    </citation>
    <scope>NUCLEOTIDE SEQUENCE [LARGE SCALE GENOMIC DNA]</scope>
    <source>
        <strain evidence="4">TK-2024</strain>
        <tissue evidence="4">Old leaves</tissue>
    </source>
</reference>
<evidence type="ECO:0000313" key="4">
    <source>
        <dbReference type="EMBL" id="KAK9017224.1"/>
    </source>
</evidence>
<dbReference type="InterPro" id="IPR044301">
    <property type="entry name" value="PR4"/>
</dbReference>
<evidence type="ECO:0000256" key="1">
    <source>
        <dbReference type="ARBA" id="ARBA00023157"/>
    </source>
</evidence>
<accession>A0ABR2RWW4</accession>
<evidence type="ECO:0000259" key="3">
    <source>
        <dbReference type="PROSITE" id="PS51174"/>
    </source>
</evidence>
<dbReference type="PROSITE" id="PS51174">
    <property type="entry name" value="BARWIN_3"/>
    <property type="match status" value="2"/>
</dbReference>
<keyword evidence="2" id="KW-0732">Signal</keyword>
<dbReference type="EMBL" id="JBBPBN010000020">
    <property type="protein sequence ID" value="KAK9017224.1"/>
    <property type="molecule type" value="Genomic_DNA"/>
</dbReference>
<feature type="domain" description="Barwin" evidence="3">
    <location>
        <begin position="32"/>
        <end position="152"/>
    </location>
</feature>
<organism evidence="4 5">
    <name type="scientific">Hibiscus sabdariffa</name>
    <name type="common">roselle</name>
    <dbReference type="NCBI Taxonomy" id="183260"/>
    <lineage>
        <taxon>Eukaryota</taxon>
        <taxon>Viridiplantae</taxon>
        <taxon>Streptophyta</taxon>
        <taxon>Embryophyta</taxon>
        <taxon>Tracheophyta</taxon>
        <taxon>Spermatophyta</taxon>
        <taxon>Magnoliopsida</taxon>
        <taxon>eudicotyledons</taxon>
        <taxon>Gunneridae</taxon>
        <taxon>Pentapetalae</taxon>
        <taxon>rosids</taxon>
        <taxon>malvids</taxon>
        <taxon>Malvales</taxon>
        <taxon>Malvaceae</taxon>
        <taxon>Malvoideae</taxon>
        <taxon>Hibiscus</taxon>
    </lineage>
</organism>
<dbReference type="Gene3D" id="2.40.40.10">
    <property type="entry name" value="RlpA-like domain"/>
    <property type="match status" value="2"/>
</dbReference>
<sequence>MGRSVVNIMFSIVLLGSVVGSMAKAKGTTRVYLTENATAYWTYYYTDLYDWDMKKAGVACASRDAAKPFEWRSKYYWTAFCGSGGPSYPASCGQCLKVTNPTNEASLVVRIVDTCGSGSTDLDEPAFDMIDDGSGKKLGHLTVNYEVVDCDPPPPPPPAGPGETDVIAYWSDYGPLKNNWSYSAAHVACAGYDGGKPLEWRQRYGWTGYCGKVLGPSLRDICGRCLKVTNTLTKDEEIVRIVDSCGAGALELDLNTAFKPIDSDGKGYAAGHLTVDYQVVDCDDDDDVDSPLRLYSQLITGGTTVGLLYFIHFEFLQSLVHQFNTNQGKSLQFKESFIVGKRACAATLSAYPKVDSWDSQGIDCCSWVGVYKLS</sequence>
<protein>
    <recommendedName>
        <fullName evidence="3">Barwin domain-containing protein</fullName>
    </recommendedName>
</protein>
<keyword evidence="5" id="KW-1185">Reference proteome</keyword>
<evidence type="ECO:0000256" key="2">
    <source>
        <dbReference type="SAM" id="SignalP"/>
    </source>
</evidence>
<feature type="chain" id="PRO_5045948785" description="Barwin domain-containing protein" evidence="2">
    <location>
        <begin position="24"/>
        <end position="374"/>
    </location>
</feature>
<dbReference type="InterPro" id="IPR001153">
    <property type="entry name" value="Barwin_dom"/>
</dbReference>
<dbReference type="Proteomes" id="UP001396334">
    <property type="component" value="Unassembled WGS sequence"/>
</dbReference>
<feature type="signal peptide" evidence="2">
    <location>
        <begin position="1"/>
        <end position="23"/>
    </location>
</feature>
<dbReference type="PRINTS" id="PR00602">
    <property type="entry name" value="BARWIN"/>
</dbReference>
<dbReference type="PANTHER" id="PTHR46351">
    <property type="entry name" value="WOUND-INDUCED PROTEIN WIN2"/>
    <property type="match status" value="1"/>
</dbReference>
<name>A0ABR2RWW4_9ROSI</name>
<gene>
    <name evidence="4" type="ORF">V6N11_079706</name>
</gene>
<comment type="caution">
    <text evidence="4">The sequence shown here is derived from an EMBL/GenBank/DDBJ whole genome shotgun (WGS) entry which is preliminary data.</text>
</comment>
<dbReference type="Pfam" id="PF00967">
    <property type="entry name" value="Barwin"/>
    <property type="match status" value="2"/>
</dbReference>
<keyword evidence="1" id="KW-1015">Disulfide bond</keyword>
<proteinExistence type="predicted"/>
<dbReference type="InterPro" id="IPR018226">
    <property type="entry name" value="Barwin_CS"/>
</dbReference>
<dbReference type="InterPro" id="IPR036908">
    <property type="entry name" value="RlpA-like_sf"/>
</dbReference>
<feature type="domain" description="Barwin" evidence="3">
    <location>
        <begin position="161"/>
        <end position="284"/>
    </location>
</feature>